<dbReference type="EMBL" id="JBIQWL010000001">
    <property type="protein sequence ID" value="MFH8248828.1"/>
    <property type="molecule type" value="Genomic_DNA"/>
</dbReference>
<protein>
    <submittedName>
        <fullName evidence="3">2-phospho-L-lactate transferase</fullName>
        <ecNumber evidence="3">2.7.8.28</ecNumber>
    </submittedName>
</protein>
<evidence type="ECO:0000313" key="3">
    <source>
        <dbReference type="EMBL" id="MFH8248828.1"/>
    </source>
</evidence>
<proteinExistence type="inferred from homology"/>
<dbReference type="InterPro" id="IPR002882">
    <property type="entry name" value="CofD"/>
</dbReference>
<dbReference type="GO" id="GO:0043743">
    <property type="term" value="F:LPPG:FO 2-phospho-L-lactate transferase activity"/>
    <property type="evidence" value="ECO:0007669"/>
    <property type="project" value="UniProtKB-EC"/>
</dbReference>
<name>A0ABW7Q1Y4_9MICO</name>
<dbReference type="InterPro" id="IPR010115">
    <property type="entry name" value="FbiA/CofD"/>
</dbReference>
<evidence type="ECO:0000313" key="4">
    <source>
        <dbReference type="Proteomes" id="UP001610861"/>
    </source>
</evidence>
<keyword evidence="1 3" id="KW-0808">Transferase</keyword>
<evidence type="ECO:0000256" key="1">
    <source>
        <dbReference type="ARBA" id="ARBA00022679"/>
    </source>
</evidence>
<dbReference type="SUPFAM" id="SSF142338">
    <property type="entry name" value="CofD-like"/>
    <property type="match status" value="1"/>
</dbReference>
<sequence length="328" mass="34496">MQDDRSSLDGPRVVLLAGGAGGSTFAVGLRDVLVAAGGSLTVICNTADDLWVHALRVQPDVDSMLYGLAGVKDAERGWGRAGESERVSHELREWGLGWDWFALGDLDLGTHIARTSWLRDGDGVGAVVERLNRRWELGATLLPMTEDEVDTFVELDDGTIHFQEWWTRHRAKREPRGFANPGIESARPAPGVLEAIAEADVVVLAPSNPVVSIGPILGIPGIAPAIRAAKAHVVGVSPIIGGSPVRGMADVCLRAVGVECSATGVAGLYGARAAGGLLDAWLIAEEDAAEASRVAELGIHPVVTPLWMKDVALTRTLAADALAAAVPR</sequence>
<gene>
    <name evidence="3" type="primary">cofD</name>
    <name evidence="3" type="ORF">ACH3VR_00490</name>
</gene>
<evidence type="ECO:0000256" key="2">
    <source>
        <dbReference type="ARBA" id="ARBA00022842"/>
    </source>
</evidence>
<dbReference type="PANTHER" id="PTHR43007">
    <property type="entry name" value="2-PHOSPHO-L-LACTATE TRANSFERASE"/>
    <property type="match status" value="1"/>
</dbReference>
<dbReference type="PANTHER" id="PTHR43007:SF1">
    <property type="entry name" value="2-PHOSPHO-L-LACTATE TRANSFERASE"/>
    <property type="match status" value="1"/>
</dbReference>
<dbReference type="HAMAP" id="MF_01257">
    <property type="entry name" value="CofD"/>
    <property type="match status" value="1"/>
</dbReference>
<reference evidence="3 4" key="1">
    <citation type="submission" date="2024-09" db="EMBL/GenBank/DDBJ databases">
        <authorList>
            <person name="Pan X."/>
        </authorList>
    </citation>
    <scope>NUCLEOTIDE SEQUENCE [LARGE SCALE GENOMIC DNA]</scope>
    <source>
        <strain evidence="3 4">B2969</strain>
    </source>
</reference>
<comment type="caution">
    <text evidence="3">The sequence shown here is derived from an EMBL/GenBank/DDBJ whole genome shotgun (WGS) entry which is preliminary data.</text>
</comment>
<accession>A0ABW7Q1Y4</accession>
<dbReference type="RefSeq" id="WP_396638788.1">
    <property type="nucleotide sequence ID" value="NZ_JBIQWL010000001.1"/>
</dbReference>
<dbReference type="Proteomes" id="UP001610861">
    <property type="component" value="Unassembled WGS sequence"/>
</dbReference>
<dbReference type="Gene3D" id="3.40.50.10680">
    <property type="entry name" value="CofD-like domains"/>
    <property type="match status" value="1"/>
</dbReference>
<dbReference type="NCBIfam" id="TIGR01819">
    <property type="entry name" value="F420_cofD"/>
    <property type="match status" value="1"/>
</dbReference>
<dbReference type="EC" id="2.7.8.28" evidence="3"/>
<organism evidence="3 4">
    <name type="scientific">Microbacterium alkaliflavum</name>
    <dbReference type="NCBI Taxonomy" id="3248839"/>
    <lineage>
        <taxon>Bacteria</taxon>
        <taxon>Bacillati</taxon>
        <taxon>Actinomycetota</taxon>
        <taxon>Actinomycetes</taxon>
        <taxon>Micrococcales</taxon>
        <taxon>Microbacteriaceae</taxon>
        <taxon>Microbacterium</taxon>
    </lineage>
</organism>
<keyword evidence="2" id="KW-0460">Magnesium</keyword>
<dbReference type="Gene3D" id="1.10.8.240">
    <property type="entry name" value="CofD-like domain"/>
    <property type="match status" value="1"/>
</dbReference>
<dbReference type="Pfam" id="PF01933">
    <property type="entry name" value="CofD"/>
    <property type="match status" value="1"/>
</dbReference>
<keyword evidence="4" id="KW-1185">Reference proteome</keyword>
<dbReference type="InterPro" id="IPR038136">
    <property type="entry name" value="CofD-like_dom_sf"/>
</dbReference>